<organism evidence="1 2">
    <name type="scientific">Lactobacillus helveticus</name>
    <name type="common">Lactobacillus suntoryeus</name>
    <dbReference type="NCBI Taxonomy" id="1587"/>
    <lineage>
        <taxon>Bacteria</taxon>
        <taxon>Bacillati</taxon>
        <taxon>Bacillota</taxon>
        <taxon>Bacilli</taxon>
        <taxon>Lactobacillales</taxon>
        <taxon>Lactobacillaceae</taxon>
        <taxon>Lactobacillus</taxon>
    </lineage>
</organism>
<dbReference type="InterPro" id="IPR035280">
    <property type="entry name" value="Helveticin_J"/>
</dbReference>
<dbReference type="GO" id="GO:0042742">
    <property type="term" value="P:defense response to bacterium"/>
    <property type="evidence" value="ECO:0007669"/>
    <property type="project" value="InterPro"/>
</dbReference>
<evidence type="ECO:0000313" key="1">
    <source>
        <dbReference type="EMBL" id="NRN91265.1"/>
    </source>
</evidence>
<dbReference type="Proteomes" id="UP000601587">
    <property type="component" value="Unassembled WGS sequence"/>
</dbReference>
<name>A0A9Q5G7L2_LACHE</name>
<evidence type="ECO:0000313" key="2">
    <source>
        <dbReference type="Proteomes" id="UP000601587"/>
    </source>
</evidence>
<dbReference type="AlphaFoldDB" id="A0A9Q5G7L2"/>
<proteinExistence type="predicted"/>
<gene>
    <name evidence="1" type="ORF">IMAU50013_00792</name>
</gene>
<protein>
    <submittedName>
        <fullName evidence="1">Uncharacterized protein</fullName>
    </submittedName>
</protein>
<dbReference type="Pfam" id="PF17312">
    <property type="entry name" value="Helveticin_J"/>
    <property type="match status" value="1"/>
</dbReference>
<sequence length="93" mass="10302">MLATVEYDGTGHFILYDADVINNELDKVAAGKGYVDLRNVSFEDSFTIPGLTLNKGGILNSVQGYDLDNQGNIYISSQKSPDLEKKSIIIRRF</sequence>
<comment type="caution">
    <text evidence="1">The sequence shown here is derived from an EMBL/GenBank/DDBJ whole genome shotgun (WGS) entry which is preliminary data.</text>
</comment>
<reference evidence="1" key="1">
    <citation type="submission" date="2019-09" db="EMBL/GenBank/DDBJ databases">
        <title>Comparative genomic analysis of Lactobacillus helveticus.</title>
        <authorList>
            <person name="Zhang H."/>
            <person name="Chen Y."/>
            <person name="Zhong Z."/>
        </authorList>
    </citation>
    <scope>NUCLEOTIDE SEQUENCE</scope>
    <source>
        <strain evidence="1">IMAU50013</strain>
    </source>
</reference>
<dbReference type="EMBL" id="WCGB01000011">
    <property type="protein sequence ID" value="NRN91265.1"/>
    <property type="molecule type" value="Genomic_DNA"/>
</dbReference>
<accession>A0A9Q5G7L2</accession>